<evidence type="ECO:0000313" key="2">
    <source>
        <dbReference type="Proteomes" id="UP001420932"/>
    </source>
</evidence>
<evidence type="ECO:0000313" key="1">
    <source>
        <dbReference type="EMBL" id="KAK9128399.1"/>
    </source>
</evidence>
<protein>
    <submittedName>
        <fullName evidence="1">Uncharacterized protein</fullName>
    </submittedName>
</protein>
<accession>A0AAP0J6H0</accession>
<keyword evidence="2" id="KW-1185">Reference proteome</keyword>
<reference evidence="1 2" key="1">
    <citation type="submission" date="2024-01" db="EMBL/GenBank/DDBJ databases">
        <title>Genome assemblies of Stephania.</title>
        <authorList>
            <person name="Yang L."/>
        </authorList>
    </citation>
    <scope>NUCLEOTIDE SEQUENCE [LARGE SCALE GENOMIC DNA]</scope>
    <source>
        <strain evidence="1">YNDBR</strain>
        <tissue evidence="1">Leaf</tissue>
    </source>
</reference>
<organism evidence="1 2">
    <name type="scientific">Stephania yunnanensis</name>
    <dbReference type="NCBI Taxonomy" id="152371"/>
    <lineage>
        <taxon>Eukaryota</taxon>
        <taxon>Viridiplantae</taxon>
        <taxon>Streptophyta</taxon>
        <taxon>Embryophyta</taxon>
        <taxon>Tracheophyta</taxon>
        <taxon>Spermatophyta</taxon>
        <taxon>Magnoliopsida</taxon>
        <taxon>Ranunculales</taxon>
        <taxon>Menispermaceae</taxon>
        <taxon>Menispermoideae</taxon>
        <taxon>Cissampelideae</taxon>
        <taxon>Stephania</taxon>
    </lineage>
</organism>
<name>A0AAP0J6H0_9MAGN</name>
<comment type="caution">
    <text evidence="1">The sequence shown here is derived from an EMBL/GenBank/DDBJ whole genome shotgun (WGS) entry which is preliminary data.</text>
</comment>
<dbReference type="Proteomes" id="UP001420932">
    <property type="component" value="Unassembled WGS sequence"/>
</dbReference>
<sequence length="177" mass="19976">MEGFLSHMTDTSDLPDARDGYGLMISKLHGTDISNCSTGILGDDDPIYLSLGEIPISISKEIVECCKDNRTYQCLRMPCSPELTRAHQYYVQVAELIGFQRCMHSCLENLEAVPWVGDEEEEKLLLCTPKELLEGVQAIEQVLWLYFQKWKHISVADSISDDDFRDGIDSVSVPLQN</sequence>
<dbReference type="AlphaFoldDB" id="A0AAP0J6H0"/>
<proteinExistence type="predicted"/>
<dbReference type="PANTHER" id="PTHR36056">
    <property type="entry name" value="PROTEIN, PUTATIVE-RELATED"/>
    <property type="match status" value="1"/>
</dbReference>
<dbReference type="EMBL" id="JBBNAF010000007">
    <property type="protein sequence ID" value="KAK9128399.1"/>
    <property type="molecule type" value="Genomic_DNA"/>
</dbReference>
<dbReference type="PANTHER" id="PTHR36056:SF1">
    <property type="entry name" value="PROTEIN, PUTATIVE-RELATED"/>
    <property type="match status" value="1"/>
</dbReference>
<dbReference type="InterPro" id="IPR040276">
    <property type="entry name" value="At4g26450-like"/>
</dbReference>
<gene>
    <name evidence="1" type="ORF">Syun_017196</name>
</gene>